<dbReference type="PANTHER" id="PTHR43133:SF51">
    <property type="entry name" value="RNA POLYMERASE SIGMA FACTOR"/>
    <property type="match status" value="1"/>
</dbReference>
<dbReference type="InterPro" id="IPR036388">
    <property type="entry name" value="WH-like_DNA-bd_sf"/>
</dbReference>
<keyword evidence="3" id="KW-0731">Sigma factor</keyword>
<dbReference type="EMBL" id="DXCC01000006">
    <property type="protein sequence ID" value="HIZ14774.1"/>
    <property type="molecule type" value="Genomic_DNA"/>
</dbReference>
<proteinExistence type="inferred from homology"/>
<dbReference type="NCBIfam" id="TIGR02937">
    <property type="entry name" value="sigma70-ECF"/>
    <property type="match status" value="1"/>
</dbReference>
<evidence type="ECO:0000256" key="3">
    <source>
        <dbReference type="ARBA" id="ARBA00023082"/>
    </source>
</evidence>
<reference evidence="7" key="2">
    <citation type="submission" date="2021-04" db="EMBL/GenBank/DDBJ databases">
        <authorList>
            <person name="Gilroy R."/>
        </authorList>
    </citation>
    <scope>NUCLEOTIDE SEQUENCE</scope>
    <source>
        <strain evidence="7">ChiHjej11B10-19426</strain>
    </source>
</reference>
<dbReference type="Gene3D" id="1.10.10.10">
    <property type="entry name" value="Winged helix-like DNA-binding domain superfamily/Winged helix DNA-binding domain"/>
    <property type="match status" value="1"/>
</dbReference>
<dbReference type="Pfam" id="PF04542">
    <property type="entry name" value="Sigma70_r2"/>
    <property type="match status" value="1"/>
</dbReference>
<dbReference type="InterPro" id="IPR013325">
    <property type="entry name" value="RNA_pol_sigma_r2"/>
</dbReference>
<name>A0A9D2IKZ1_9BACT</name>
<dbReference type="InterPro" id="IPR013249">
    <property type="entry name" value="RNA_pol_sigma70_r4_t2"/>
</dbReference>
<dbReference type="InterPro" id="IPR013324">
    <property type="entry name" value="RNA_pol_sigma_r3/r4-like"/>
</dbReference>
<reference evidence="7" key="1">
    <citation type="journal article" date="2021" name="PeerJ">
        <title>Extensive microbial diversity within the chicken gut microbiome revealed by metagenomics and culture.</title>
        <authorList>
            <person name="Gilroy R."/>
            <person name="Ravi A."/>
            <person name="Getino M."/>
            <person name="Pursley I."/>
            <person name="Horton D.L."/>
            <person name="Alikhan N.F."/>
            <person name="Baker D."/>
            <person name="Gharbi K."/>
            <person name="Hall N."/>
            <person name="Watson M."/>
            <person name="Adriaenssens E.M."/>
            <person name="Foster-Nyarko E."/>
            <person name="Jarju S."/>
            <person name="Secka A."/>
            <person name="Antonio M."/>
            <person name="Oren A."/>
            <person name="Chaudhuri R.R."/>
            <person name="La Ragione R."/>
            <person name="Hildebrand F."/>
            <person name="Pallen M.J."/>
        </authorList>
    </citation>
    <scope>NUCLEOTIDE SEQUENCE</scope>
    <source>
        <strain evidence="7">ChiHjej11B10-19426</strain>
    </source>
</reference>
<accession>A0A9D2IKZ1</accession>
<dbReference type="PANTHER" id="PTHR43133">
    <property type="entry name" value="RNA POLYMERASE ECF-TYPE SIGMA FACTO"/>
    <property type="match status" value="1"/>
</dbReference>
<evidence type="ECO:0000259" key="5">
    <source>
        <dbReference type="Pfam" id="PF04542"/>
    </source>
</evidence>
<protein>
    <submittedName>
        <fullName evidence="7">Sigma-70 family RNA polymerase sigma factor</fullName>
    </submittedName>
</protein>
<keyword evidence="4" id="KW-0804">Transcription</keyword>
<dbReference type="Proteomes" id="UP000824014">
    <property type="component" value="Unassembled WGS sequence"/>
</dbReference>
<dbReference type="GO" id="GO:0003677">
    <property type="term" value="F:DNA binding"/>
    <property type="evidence" value="ECO:0007669"/>
    <property type="project" value="InterPro"/>
</dbReference>
<evidence type="ECO:0000313" key="8">
    <source>
        <dbReference type="Proteomes" id="UP000824014"/>
    </source>
</evidence>
<dbReference type="SUPFAM" id="SSF88946">
    <property type="entry name" value="Sigma2 domain of RNA polymerase sigma factors"/>
    <property type="match status" value="1"/>
</dbReference>
<dbReference type="CDD" id="cd06171">
    <property type="entry name" value="Sigma70_r4"/>
    <property type="match status" value="1"/>
</dbReference>
<dbReference type="InterPro" id="IPR039425">
    <property type="entry name" value="RNA_pol_sigma-70-like"/>
</dbReference>
<sequence>MEIAGYLIQTDQQLVTLAQSGDAAAFEMLFNRYRDGIRKLYLARTGGNGNDADDLLQETFIKVFLNLDKYDTAFTFGQWIYTIARNTFIDFVRRRRDDLFVDAAPTGAASGLNSVSQEATPEERFIDRQRGAQLEQHLAKMSPRYRQLIELRFFCEYSYEEIAAELGMPLGTVKTQIHRARAQLCALITASDML</sequence>
<dbReference type="AlphaFoldDB" id="A0A9D2IKZ1"/>
<feature type="domain" description="RNA polymerase sigma-70 region 2" evidence="5">
    <location>
        <begin position="29"/>
        <end position="96"/>
    </location>
</feature>
<evidence type="ECO:0000256" key="4">
    <source>
        <dbReference type="ARBA" id="ARBA00023163"/>
    </source>
</evidence>
<evidence type="ECO:0000259" key="6">
    <source>
        <dbReference type="Pfam" id="PF08281"/>
    </source>
</evidence>
<evidence type="ECO:0000313" key="7">
    <source>
        <dbReference type="EMBL" id="HIZ14774.1"/>
    </source>
</evidence>
<organism evidence="7 8">
    <name type="scientific">Candidatus Tidjanibacter faecipullorum</name>
    <dbReference type="NCBI Taxonomy" id="2838766"/>
    <lineage>
        <taxon>Bacteria</taxon>
        <taxon>Pseudomonadati</taxon>
        <taxon>Bacteroidota</taxon>
        <taxon>Bacteroidia</taxon>
        <taxon>Bacteroidales</taxon>
        <taxon>Rikenellaceae</taxon>
        <taxon>Tidjanibacter</taxon>
    </lineage>
</organism>
<feature type="domain" description="RNA polymerase sigma factor 70 region 4 type 2" evidence="6">
    <location>
        <begin position="133"/>
        <end position="184"/>
    </location>
</feature>
<dbReference type="GO" id="GO:0006352">
    <property type="term" value="P:DNA-templated transcription initiation"/>
    <property type="evidence" value="ECO:0007669"/>
    <property type="project" value="InterPro"/>
</dbReference>
<dbReference type="Gene3D" id="1.10.1740.10">
    <property type="match status" value="1"/>
</dbReference>
<dbReference type="InterPro" id="IPR007627">
    <property type="entry name" value="RNA_pol_sigma70_r2"/>
</dbReference>
<gene>
    <name evidence="7" type="ORF">H9816_02520</name>
</gene>
<comment type="caution">
    <text evidence="7">The sequence shown here is derived from an EMBL/GenBank/DDBJ whole genome shotgun (WGS) entry which is preliminary data.</text>
</comment>
<comment type="similarity">
    <text evidence="1">Belongs to the sigma-70 factor family. ECF subfamily.</text>
</comment>
<dbReference type="GO" id="GO:0016987">
    <property type="term" value="F:sigma factor activity"/>
    <property type="evidence" value="ECO:0007669"/>
    <property type="project" value="UniProtKB-KW"/>
</dbReference>
<dbReference type="SUPFAM" id="SSF88659">
    <property type="entry name" value="Sigma3 and sigma4 domains of RNA polymerase sigma factors"/>
    <property type="match status" value="1"/>
</dbReference>
<evidence type="ECO:0000256" key="2">
    <source>
        <dbReference type="ARBA" id="ARBA00023015"/>
    </source>
</evidence>
<keyword evidence="2" id="KW-0805">Transcription regulation</keyword>
<dbReference type="Pfam" id="PF08281">
    <property type="entry name" value="Sigma70_r4_2"/>
    <property type="match status" value="1"/>
</dbReference>
<dbReference type="InterPro" id="IPR014284">
    <property type="entry name" value="RNA_pol_sigma-70_dom"/>
</dbReference>
<evidence type="ECO:0000256" key="1">
    <source>
        <dbReference type="ARBA" id="ARBA00010641"/>
    </source>
</evidence>